<dbReference type="Gene3D" id="3.30.70.920">
    <property type="match status" value="1"/>
</dbReference>
<proteinExistence type="predicted"/>
<dbReference type="AlphaFoldDB" id="A0A3D5QB28"/>
<gene>
    <name evidence="1" type="ORF">DHM44_05085</name>
</gene>
<dbReference type="Pfam" id="PF03927">
    <property type="entry name" value="NapD"/>
    <property type="match status" value="1"/>
</dbReference>
<protein>
    <recommendedName>
        <fullName evidence="3">Chaperone NapD</fullName>
    </recommendedName>
</protein>
<evidence type="ECO:0000313" key="1">
    <source>
        <dbReference type="EMBL" id="HCW93036.1"/>
    </source>
</evidence>
<dbReference type="EMBL" id="DPPF01000102">
    <property type="protein sequence ID" value="HCW93036.1"/>
    <property type="molecule type" value="Genomic_DNA"/>
</dbReference>
<name>A0A3D5QB28_FLESI</name>
<dbReference type="InterPro" id="IPR005623">
    <property type="entry name" value="Chaperone_NapD_NO3_reduct"/>
</dbReference>
<evidence type="ECO:0008006" key="3">
    <source>
        <dbReference type="Google" id="ProtNLM"/>
    </source>
</evidence>
<dbReference type="Proteomes" id="UP000262325">
    <property type="component" value="Unassembled WGS sequence"/>
</dbReference>
<accession>A0A3D5QB28</accession>
<reference evidence="1 2" key="1">
    <citation type="journal article" date="2018" name="Nat. Biotechnol.">
        <title>A standardized bacterial taxonomy based on genome phylogeny substantially revises the tree of life.</title>
        <authorList>
            <person name="Parks D.H."/>
            <person name="Chuvochina M."/>
            <person name="Waite D.W."/>
            <person name="Rinke C."/>
            <person name="Skarshewski A."/>
            <person name="Chaumeil P.A."/>
            <person name="Hugenholtz P."/>
        </authorList>
    </citation>
    <scope>NUCLEOTIDE SEQUENCE [LARGE SCALE GENOMIC DNA]</scope>
    <source>
        <strain evidence="1">UBA8672</strain>
    </source>
</reference>
<evidence type="ECO:0000313" key="2">
    <source>
        <dbReference type="Proteomes" id="UP000262325"/>
    </source>
</evidence>
<organism evidence="1 2">
    <name type="scientific">Flexistipes sinusarabici</name>
    <dbReference type="NCBI Taxonomy" id="2352"/>
    <lineage>
        <taxon>Bacteria</taxon>
        <taxon>Pseudomonadati</taxon>
        <taxon>Deferribacterota</taxon>
        <taxon>Deferribacteres</taxon>
        <taxon>Deferribacterales</taxon>
        <taxon>Flexistipitaceae</taxon>
        <taxon>Flexistipes</taxon>
    </lineage>
</organism>
<comment type="caution">
    <text evidence="1">The sequence shown here is derived from an EMBL/GenBank/DDBJ whole genome shotgun (WGS) entry which is preliminary data.</text>
</comment>
<sequence>MIFSGSLITVKENKLSDVTEFLKNYPQVEIYTSSEDKQNIVVAIEAESDEELEELSNTLNSNENIINIAHHYFHFEEEVKEIEKGNKRNISLKGFGKKNKKQL</sequence>